<dbReference type="EMBL" id="BONJ01000028">
    <property type="protein sequence ID" value="GIG16773.1"/>
    <property type="molecule type" value="Genomic_DNA"/>
</dbReference>
<accession>A0A8J3PHU6</accession>
<proteinExistence type="predicted"/>
<name>A0A8J3PHU6_9ACTN</name>
<evidence type="ECO:0000313" key="1">
    <source>
        <dbReference type="EMBL" id="GIG16773.1"/>
    </source>
</evidence>
<keyword evidence="2" id="KW-1185">Reference proteome</keyword>
<organism evidence="1 2">
    <name type="scientific">Catellatospora methionotrophica</name>
    <dbReference type="NCBI Taxonomy" id="121620"/>
    <lineage>
        <taxon>Bacteria</taxon>
        <taxon>Bacillati</taxon>
        <taxon>Actinomycetota</taxon>
        <taxon>Actinomycetes</taxon>
        <taxon>Micromonosporales</taxon>
        <taxon>Micromonosporaceae</taxon>
        <taxon>Catellatospora</taxon>
    </lineage>
</organism>
<evidence type="ECO:0000313" key="2">
    <source>
        <dbReference type="Proteomes" id="UP000660339"/>
    </source>
</evidence>
<gene>
    <name evidence="1" type="ORF">Cme02nite_51050</name>
</gene>
<comment type="caution">
    <text evidence="1">The sequence shown here is derived from an EMBL/GenBank/DDBJ whole genome shotgun (WGS) entry which is preliminary data.</text>
</comment>
<dbReference type="AlphaFoldDB" id="A0A8J3PHU6"/>
<reference evidence="1" key="1">
    <citation type="submission" date="2021-01" db="EMBL/GenBank/DDBJ databases">
        <title>Whole genome shotgun sequence of Catellatospora methionotrophica NBRC 14553.</title>
        <authorList>
            <person name="Komaki H."/>
            <person name="Tamura T."/>
        </authorList>
    </citation>
    <scope>NUCLEOTIDE SEQUENCE</scope>
    <source>
        <strain evidence="1">NBRC 14553</strain>
    </source>
</reference>
<protein>
    <submittedName>
        <fullName evidence="1">Uncharacterized protein</fullName>
    </submittedName>
</protein>
<dbReference type="Proteomes" id="UP000660339">
    <property type="component" value="Unassembled WGS sequence"/>
</dbReference>
<sequence length="73" mass="8157">MPAAEVFWTGIAVLERIPEDRRVRIDQYLSAAEQRLARRSDDDRIVRRLIDRISAVVPGAALSGLHMGAVACR</sequence>